<proteinExistence type="predicted"/>
<reference evidence="1 2" key="1">
    <citation type="journal article" date="2012" name="Stand. Genomic Sci.">
        <title>Genome sequence of the orange-pigmented seawater bacterium Owenweeksia hongkongensis type strain (UST20020801(T)).</title>
        <authorList>
            <person name="Riedel T."/>
            <person name="Held B."/>
            <person name="Nolan M."/>
            <person name="Lucas S."/>
            <person name="Lapidus A."/>
            <person name="Tice H."/>
            <person name="Del Rio T.G."/>
            <person name="Cheng J.F."/>
            <person name="Han C."/>
            <person name="Tapia R."/>
            <person name="Goodwin L.A."/>
            <person name="Pitluck S."/>
            <person name="Liolios K."/>
            <person name="Mavromatis K."/>
            <person name="Pagani I."/>
            <person name="Ivanova N."/>
            <person name="Mikhailova N."/>
            <person name="Pati A."/>
            <person name="Chen A."/>
            <person name="Palaniappan K."/>
            <person name="Rohde M."/>
            <person name="Tindall B.J."/>
            <person name="Detter J.C."/>
            <person name="Goker M."/>
            <person name="Woyke T."/>
            <person name="Bristow J."/>
            <person name="Eisen J.A."/>
            <person name="Markowitz V."/>
            <person name="Hugenholtz P."/>
            <person name="Klenk H.P."/>
            <person name="Kyrpides N.C."/>
        </authorList>
    </citation>
    <scope>NUCLEOTIDE SEQUENCE</scope>
    <source>
        <strain evidence="2">DSM 17368 / JCM 12287 / NRRL B-23963</strain>
    </source>
</reference>
<dbReference type="EMBL" id="CP003156">
    <property type="protein sequence ID" value="AEV31839.1"/>
    <property type="molecule type" value="Genomic_DNA"/>
</dbReference>
<evidence type="ECO:0000313" key="2">
    <source>
        <dbReference type="Proteomes" id="UP000005631"/>
    </source>
</evidence>
<evidence type="ECO:0000313" key="1">
    <source>
        <dbReference type="EMBL" id="AEV31839.1"/>
    </source>
</evidence>
<accession>G8R289</accession>
<dbReference type="PROSITE" id="PS51257">
    <property type="entry name" value="PROKAR_LIPOPROTEIN"/>
    <property type="match status" value="1"/>
</dbReference>
<dbReference type="Proteomes" id="UP000005631">
    <property type="component" value="Chromosome"/>
</dbReference>
<dbReference type="AlphaFoldDB" id="G8R289"/>
<dbReference type="STRING" id="926562.Oweho_0826"/>
<gene>
    <name evidence="1" type="ordered locus">Oweho_0826</name>
</gene>
<organism evidence="1 2">
    <name type="scientific">Owenweeksia hongkongensis (strain DSM 17368 / CIP 108786 / JCM 12287 / NRRL B-23963 / UST20020801)</name>
    <dbReference type="NCBI Taxonomy" id="926562"/>
    <lineage>
        <taxon>Bacteria</taxon>
        <taxon>Pseudomonadati</taxon>
        <taxon>Bacteroidota</taxon>
        <taxon>Flavobacteriia</taxon>
        <taxon>Flavobacteriales</taxon>
        <taxon>Owenweeksiaceae</taxon>
        <taxon>Owenweeksia</taxon>
    </lineage>
</organism>
<dbReference type="RefSeq" id="WP_014201200.1">
    <property type="nucleotide sequence ID" value="NC_016599.1"/>
</dbReference>
<sequence>MKNVLYIGAVAAVVILSSCRKEYTCVCTEDGYTQEYEYQSIKEDDAKSECEDQQDTFNANGQSVVCILD</sequence>
<name>G8R289_OWEHD</name>
<protein>
    <recommendedName>
        <fullName evidence="3">Lipoprotein</fullName>
    </recommendedName>
</protein>
<keyword evidence="2" id="KW-1185">Reference proteome</keyword>
<dbReference type="OrthoDB" id="676461at2"/>
<dbReference type="KEGG" id="oho:Oweho_0826"/>
<evidence type="ECO:0008006" key="3">
    <source>
        <dbReference type="Google" id="ProtNLM"/>
    </source>
</evidence>
<dbReference type="HOGENOM" id="CLU_202464_0_0_10"/>